<dbReference type="KEGG" id="abri:DFR85_05515"/>
<dbReference type="Proteomes" id="UP000248044">
    <property type="component" value="Chromosome"/>
</dbReference>
<organism evidence="1 2">
    <name type="scientific">Acidianus brierleyi</name>
    <dbReference type="NCBI Taxonomy" id="41673"/>
    <lineage>
        <taxon>Archaea</taxon>
        <taxon>Thermoproteota</taxon>
        <taxon>Thermoprotei</taxon>
        <taxon>Sulfolobales</taxon>
        <taxon>Sulfolobaceae</taxon>
        <taxon>Acidianus</taxon>
    </lineage>
</organism>
<dbReference type="EMBL" id="CP029289">
    <property type="protein sequence ID" value="AWR94130.1"/>
    <property type="molecule type" value="Genomic_DNA"/>
</dbReference>
<protein>
    <submittedName>
        <fullName evidence="1">Uncharacterized protein</fullName>
    </submittedName>
</protein>
<dbReference type="OrthoDB" id="10147at2157"/>
<dbReference type="GeneID" id="36831593"/>
<dbReference type="AlphaFoldDB" id="A0A2U9IDQ9"/>
<gene>
    <name evidence="1" type="ORF">DFR85_05515</name>
</gene>
<accession>A0A2U9IDQ9</accession>
<proteinExistence type="predicted"/>
<name>A0A2U9IDQ9_9CREN</name>
<sequence>MTSQLTPLEQLQLLVPGYRGYKVKDLIRQDDFLIRKAVADKLEFTISKINELESNIASTSPFSPVLKSLEFTLSKIRTMISELIGMQGGGSDIYARYKINSEELDSIVNHDLQMISIADQIYSLASNGNVEQINPLLDKLNSIIKERTTLFYPMEMR</sequence>
<reference evidence="1 2" key="1">
    <citation type="submission" date="2018-05" db="EMBL/GenBank/DDBJ databases">
        <title>Complete Genome Sequences of Extremely Thermoacidophilic, Metal-Mobilizing Type-Strain Members of the Archaeal Family Sulfolobaceae: Acidianus brierleyi DSM-1651T, Acidianus sulfidivorans DSM-18786T, Metallosphaera hakonensis DSM-7519T, and Metallosphaera prunae DSM-10039T.</title>
        <authorList>
            <person name="Counts J.A."/>
            <person name="Kelly R.M."/>
        </authorList>
    </citation>
    <scope>NUCLEOTIDE SEQUENCE [LARGE SCALE GENOMIC DNA]</scope>
    <source>
        <strain evidence="1 2">DSM 1651</strain>
    </source>
</reference>
<keyword evidence="2" id="KW-1185">Reference proteome</keyword>
<dbReference type="RefSeq" id="WP_110270011.1">
    <property type="nucleotide sequence ID" value="NZ_CP029289.2"/>
</dbReference>
<evidence type="ECO:0000313" key="1">
    <source>
        <dbReference type="EMBL" id="AWR94130.1"/>
    </source>
</evidence>
<evidence type="ECO:0000313" key="2">
    <source>
        <dbReference type="Proteomes" id="UP000248044"/>
    </source>
</evidence>